<evidence type="ECO:0000313" key="2">
    <source>
        <dbReference type="Proteomes" id="UP000197032"/>
    </source>
</evidence>
<dbReference type="EMBL" id="BDGJ01000042">
    <property type="protein sequence ID" value="GAW91982.1"/>
    <property type="molecule type" value="Genomic_DNA"/>
</dbReference>
<accession>A0A1Z5HR16</accession>
<gene>
    <name evidence="1" type="ORF">KKC1_11420</name>
</gene>
<proteinExistence type="predicted"/>
<dbReference type="Proteomes" id="UP000197032">
    <property type="component" value="Unassembled WGS sequence"/>
</dbReference>
<organism evidence="1 2">
    <name type="scientific">Calderihabitans maritimus</name>
    <dbReference type="NCBI Taxonomy" id="1246530"/>
    <lineage>
        <taxon>Bacteria</taxon>
        <taxon>Bacillati</taxon>
        <taxon>Bacillota</taxon>
        <taxon>Clostridia</taxon>
        <taxon>Neomoorellales</taxon>
        <taxon>Calderihabitantaceae</taxon>
        <taxon>Calderihabitans</taxon>
    </lineage>
</organism>
<reference evidence="2" key="1">
    <citation type="journal article" date="2017" name="Appl. Environ. Microbiol.">
        <title>Genomic analysis of Calderihabitans maritimus KKC1, a thermophilic hydrogenogenic carboxydotrophic bacterium isolated from marine sediment.</title>
        <authorList>
            <person name="Omae K."/>
            <person name="Yoneda Y."/>
            <person name="Fukuyama Y."/>
            <person name="Yoshida T."/>
            <person name="Sako Y."/>
        </authorList>
    </citation>
    <scope>NUCLEOTIDE SEQUENCE [LARGE SCALE GENOMIC DNA]</scope>
    <source>
        <strain evidence="2">KKC1</strain>
    </source>
</reference>
<comment type="caution">
    <text evidence="1">The sequence shown here is derived from an EMBL/GenBank/DDBJ whole genome shotgun (WGS) entry which is preliminary data.</text>
</comment>
<dbReference type="AlphaFoldDB" id="A0A1Z5HR16"/>
<sequence>MPDKTILSLLHKLPKELVPTVGVVKADPIITDLHPNRQHQGRPQAEVAIFNPLQDFIANHLNQLLCSQAVFSFEHLIMPKNL</sequence>
<keyword evidence="2" id="KW-1185">Reference proteome</keyword>
<protein>
    <submittedName>
        <fullName evidence="1">Uncharacterized protein</fullName>
    </submittedName>
</protein>
<evidence type="ECO:0000313" key="1">
    <source>
        <dbReference type="EMBL" id="GAW91982.1"/>
    </source>
</evidence>
<name>A0A1Z5HR16_9FIRM</name>